<dbReference type="PRINTS" id="PR00364">
    <property type="entry name" value="DISEASERSIST"/>
</dbReference>
<feature type="domain" description="NB-ARC" evidence="1">
    <location>
        <begin position="137"/>
        <end position="288"/>
    </location>
</feature>
<dbReference type="AlphaFoldDB" id="A0A9W9QIS5"/>
<dbReference type="PANTHER" id="PTHR35205:SF1">
    <property type="entry name" value="ZU5 DOMAIN-CONTAINING PROTEIN"/>
    <property type="match status" value="1"/>
</dbReference>
<dbReference type="Proteomes" id="UP001147695">
    <property type="component" value="Unassembled WGS sequence"/>
</dbReference>
<dbReference type="GO" id="GO:0043531">
    <property type="term" value="F:ADP binding"/>
    <property type="evidence" value="ECO:0007669"/>
    <property type="project" value="InterPro"/>
</dbReference>
<dbReference type="InterPro" id="IPR056681">
    <property type="entry name" value="DUF7779"/>
</dbReference>
<dbReference type="Gene3D" id="3.40.50.300">
    <property type="entry name" value="P-loop containing nucleotide triphosphate hydrolases"/>
    <property type="match status" value="1"/>
</dbReference>
<reference evidence="3" key="1">
    <citation type="submission" date="2022-12" db="EMBL/GenBank/DDBJ databases">
        <authorList>
            <person name="Petersen C."/>
        </authorList>
    </citation>
    <scope>NUCLEOTIDE SEQUENCE</scope>
    <source>
        <strain evidence="3">IBT 35673</strain>
    </source>
</reference>
<evidence type="ECO:0000313" key="4">
    <source>
        <dbReference type="Proteomes" id="UP001147695"/>
    </source>
</evidence>
<dbReference type="Pfam" id="PF25000">
    <property type="entry name" value="DUF7779"/>
    <property type="match status" value="1"/>
</dbReference>
<gene>
    <name evidence="3" type="ORF">N7452_005459</name>
</gene>
<evidence type="ECO:0000259" key="1">
    <source>
        <dbReference type="Pfam" id="PF00931"/>
    </source>
</evidence>
<evidence type="ECO:0000313" key="3">
    <source>
        <dbReference type="EMBL" id="KAJ5338731.1"/>
    </source>
</evidence>
<dbReference type="Pfam" id="PF00931">
    <property type="entry name" value="NB-ARC"/>
    <property type="match status" value="1"/>
</dbReference>
<evidence type="ECO:0000259" key="2">
    <source>
        <dbReference type="Pfam" id="PF25000"/>
    </source>
</evidence>
<protein>
    <submittedName>
        <fullName evidence="3">Tetratricopeptide-like helical</fullName>
    </submittedName>
</protein>
<comment type="caution">
    <text evidence="3">The sequence shown here is derived from an EMBL/GenBank/DDBJ whole genome shotgun (WGS) entry which is preliminary data.</text>
</comment>
<dbReference type="PANTHER" id="PTHR35205">
    <property type="entry name" value="NB-ARC AND TPR DOMAIN PROTEIN"/>
    <property type="match status" value="1"/>
</dbReference>
<feature type="domain" description="DUF7779" evidence="2">
    <location>
        <begin position="370"/>
        <end position="407"/>
    </location>
</feature>
<sequence length="418" mass="47230">MFEELNRALPRFRKYEQELPITRALEEALVATYTEIIVFCAHSIAFFRNNPNISHSRSAWSRFSGDFPKVIANIRHYSRVVDETADMIRLTRETNSADTIDAISFLQDSKADEMNLPCYMIPYGLNNRFFGRSIENEALKSQLDPEENKGLKVVAIYGTGGVGKTQLALHYANTSMNLFDVILWIPSETQIKFTQALTKFASKLGIPRADEAEDEYQSIQKVRDWLNVSGKTFLLVFDNVTDHRILEQLWPASTKGSVVITCRSLSVATKYTAEAMHLECFGTDPGTQVLLSLTGLKPTSEDDAAAAKELCDLLGGFPLAMVQIGEFINERGYSYKELLPLYKRSAAKIFARSTVPLQYEHTLNTVWDISFQSLTTEGRMLLNILAFFDPDAIPEWLLSNPRADITEPSLKFLLDDFE</sequence>
<dbReference type="InterPro" id="IPR002182">
    <property type="entry name" value="NB-ARC"/>
</dbReference>
<accession>A0A9W9QIS5</accession>
<dbReference type="EMBL" id="JAPZBQ010000003">
    <property type="protein sequence ID" value="KAJ5338731.1"/>
    <property type="molecule type" value="Genomic_DNA"/>
</dbReference>
<proteinExistence type="predicted"/>
<dbReference type="SUPFAM" id="SSF52540">
    <property type="entry name" value="P-loop containing nucleoside triphosphate hydrolases"/>
    <property type="match status" value="1"/>
</dbReference>
<dbReference type="InterPro" id="IPR027417">
    <property type="entry name" value="P-loop_NTPase"/>
</dbReference>
<name>A0A9W9QIS5_PENBR</name>
<organism evidence="3 4">
    <name type="scientific">Penicillium brevicompactum</name>
    <dbReference type="NCBI Taxonomy" id="5074"/>
    <lineage>
        <taxon>Eukaryota</taxon>
        <taxon>Fungi</taxon>
        <taxon>Dikarya</taxon>
        <taxon>Ascomycota</taxon>
        <taxon>Pezizomycotina</taxon>
        <taxon>Eurotiomycetes</taxon>
        <taxon>Eurotiomycetidae</taxon>
        <taxon>Eurotiales</taxon>
        <taxon>Aspergillaceae</taxon>
        <taxon>Penicillium</taxon>
    </lineage>
</organism>
<reference evidence="3" key="2">
    <citation type="journal article" date="2023" name="IMA Fungus">
        <title>Comparative genomic study of the Penicillium genus elucidates a diverse pangenome and 15 lateral gene transfer events.</title>
        <authorList>
            <person name="Petersen C."/>
            <person name="Sorensen T."/>
            <person name="Nielsen M.R."/>
            <person name="Sondergaard T.E."/>
            <person name="Sorensen J.L."/>
            <person name="Fitzpatrick D.A."/>
            <person name="Frisvad J.C."/>
            <person name="Nielsen K.L."/>
        </authorList>
    </citation>
    <scope>NUCLEOTIDE SEQUENCE</scope>
    <source>
        <strain evidence="3">IBT 35673</strain>
    </source>
</reference>